<dbReference type="FunFam" id="3.30.465.10:FF:000001">
    <property type="entry name" value="D-2-hydroxyglutarate dehydrogenase, mitochondrial"/>
    <property type="match status" value="1"/>
</dbReference>
<keyword evidence="4" id="KW-0274">FAD</keyword>
<dbReference type="InterPro" id="IPR016164">
    <property type="entry name" value="FAD-linked_Oxase-like_C"/>
</dbReference>
<dbReference type="PANTHER" id="PTHR43716">
    <property type="entry name" value="D-2-HYDROXYGLUTARATE DEHYDROGENASE, MITOCHONDRIAL"/>
    <property type="match status" value="1"/>
</dbReference>
<feature type="domain" description="FAD-binding PCMH-type" evidence="8">
    <location>
        <begin position="96"/>
        <end position="275"/>
    </location>
</feature>
<evidence type="ECO:0000256" key="1">
    <source>
        <dbReference type="ARBA" id="ARBA00001974"/>
    </source>
</evidence>
<dbReference type="SUPFAM" id="SSF56176">
    <property type="entry name" value="FAD-binding/transporter-associated domain-like"/>
    <property type="match status" value="1"/>
</dbReference>
<dbReference type="STRING" id="78915.A0A4P9XVY8"/>
<keyword evidence="5" id="KW-0560">Oxidoreductase</keyword>
<dbReference type="InterPro" id="IPR051264">
    <property type="entry name" value="FAD-oxidored/transferase_4"/>
</dbReference>
<sequence length="538" mass="58589">MLYSAGRHRALNAAARGLWGRTGTAYFQPVRCTVRPSSTASVAYTSDKYPSIQRRTDLKKVSAEDVAFFRSVLPPTSVITNEDDLFTYNVDWMRKYRGRSPVVLLPKTTDQVSKLLAYCNQQRLAVVPQGGNTGLVGGGVPVFDEIVISTNLMNQVRSFDDVSGVVACDAGCILEVLDGYLGERGFMMPLDLGAKGSCHVGGNVAANAGGLRFLRYGSLHGTVLGVEAVLPDGTILDNMSTLRKDNTGYDLKQLFIGSEGTLGLVTGVTVSTPRRPNASSIAIQPSVNVAMVGVESFEKVQATFRNAKGMLSEVLSAFEFWDSHAAGLVRAHAVNKAQDPLSAPYPFYVLMETHGSNKEHDDAKLNAFLEHLMENEVVADGVVAQDEAQIKSLWSMRESIPEACSKAGAVYKYDVSIPVPKLYELVEDMRSRLESMGLMGDLVKDVIGYGHMGDGNLHLNITASTYDKRVTDAIEPYVYEWVASHNGSISAEHGLGLMKAHHIGYSKSAAMVNLMQQIKQLVDPNGIMNPYKYFPERA</sequence>
<reference evidence="10" key="1">
    <citation type="journal article" date="2018" name="Nat. Microbiol.">
        <title>Leveraging single-cell genomics to expand the fungal tree of life.</title>
        <authorList>
            <person name="Ahrendt S.R."/>
            <person name="Quandt C.A."/>
            <person name="Ciobanu D."/>
            <person name="Clum A."/>
            <person name="Salamov A."/>
            <person name="Andreopoulos B."/>
            <person name="Cheng J.F."/>
            <person name="Woyke T."/>
            <person name="Pelin A."/>
            <person name="Henrissat B."/>
            <person name="Reynolds N.K."/>
            <person name="Benny G.L."/>
            <person name="Smith M.E."/>
            <person name="James T.Y."/>
            <person name="Grigoriev I.V."/>
        </authorList>
    </citation>
    <scope>NUCLEOTIDE SEQUENCE [LARGE SCALE GENOMIC DNA]</scope>
    <source>
        <strain evidence="10">RSA 1356</strain>
    </source>
</reference>
<proteinExistence type="inferred from homology"/>
<dbReference type="InterPro" id="IPR004113">
    <property type="entry name" value="FAD-bd_oxidored_4_C"/>
</dbReference>
<dbReference type="FunFam" id="3.30.43.10:FF:000002">
    <property type="entry name" value="D-2-hydroxyglutarate dehydrogenase, mitochondrial"/>
    <property type="match status" value="1"/>
</dbReference>
<dbReference type="FunFam" id="1.10.45.10:FF:000001">
    <property type="entry name" value="D-lactate dehydrogenase mitochondrial"/>
    <property type="match status" value="1"/>
</dbReference>
<dbReference type="PANTHER" id="PTHR43716:SF1">
    <property type="entry name" value="D-2-HYDROXYGLUTARATE DEHYDROGENASE, MITOCHONDRIAL"/>
    <property type="match status" value="1"/>
</dbReference>
<evidence type="ECO:0000256" key="3">
    <source>
        <dbReference type="ARBA" id="ARBA00022630"/>
    </source>
</evidence>
<evidence type="ECO:0000256" key="5">
    <source>
        <dbReference type="ARBA" id="ARBA00023002"/>
    </source>
</evidence>
<keyword evidence="10" id="KW-1185">Reference proteome</keyword>
<dbReference type="Pfam" id="PF02913">
    <property type="entry name" value="FAD-oxidase_C"/>
    <property type="match status" value="1"/>
</dbReference>
<dbReference type="FunFam" id="3.30.70.2190:FF:000001">
    <property type="entry name" value="D-2-hydroxyglutarate dehydrogenase mitochondrial"/>
    <property type="match status" value="1"/>
</dbReference>
<name>A0A4P9XVY8_9FUNG</name>
<dbReference type="Gene3D" id="3.30.465.10">
    <property type="match status" value="1"/>
</dbReference>
<dbReference type="Gene3D" id="1.10.45.10">
    <property type="entry name" value="Vanillyl-alcohol Oxidase, Chain A, domain 4"/>
    <property type="match status" value="1"/>
</dbReference>
<dbReference type="SUPFAM" id="SSF55103">
    <property type="entry name" value="FAD-linked oxidases, C-terminal domain"/>
    <property type="match status" value="1"/>
</dbReference>
<dbReference type="OrthoDB" id="5332616at2759"/>
<evidence type="ECO:0000256" key="6">
    <source>
        <dbReference type="ARBA" id="ARBA00038897"/>
    </source>
</evidence>
<accession>A0A4P9XVY8</accession>
<dbReference type="GO" id="GO:0071949">
    <property type="term" value="F:FAD binding"/>
    <property type="evidence" value="ECO:0007669"/>
    <property type="project" value="InterPro"/>
</dbReference>
<dbReference type="Gene3D" id="3.30.70.2190">
    <property type="match status" value="1"/>
</dbReference>
<evidence type="ECO:0000259" key="8">
    <source>
        <dbReference type="PROSITE" id="PS51387"/>
    </source>
</evidence>
<dbReference type="EC" id="1.1.2.4" evidence="6"/>
<evidence type="ECO:0000256" key="4">
    <source>
        <dbReference type="ARBA" id="ARBA00022827"/>
    </source>
</evidence>
<evidence type="ECO:0000256" key="7">
    <source>
        <dbReference type="ARBA" id="ARBA00051436"/>
    </source>
</evidence>
<dbReference type="InterPro" id="IPR016167">
    <property type="entry name" value="FAD-bd_PCMH_sub1"/>
</dbReference>
<dbReference type="Proteomes" id="UP000271241">
    <property type="component" value="Unassembled WGS sequence"/>
</dbReference>
<dbReference type="GO" id="GO:0004458">
    <property type="term" value="F:D-lactate dehydrogenase (cytochrome) activity"/>
    <property type="evidence" value="ECO:0007669"/>
    <property type="project" value="UniProtKB-EC"/>
</dbReference>
<dbReference type="Pfam" id="PF01565">
    <property type="entry name" value="FAD_binding_4"/>
    <property type="match status" value="1"/>
</dbReference>
<protein>
    <recommendedName>
        <fullName evidence="6">D-lactate dehydrogenase (cytochrome)</fullName>
        <ecNumber evidence="6">1.1.2.4</ecNumber>
    </recommendedName>
</protein>
<keyword evidence="3" id="KW-0285">Flavoprotein</keyword>
<dbReference type="AlphaFoldDB" id="A0A4P9XVY8"/>
<comment type="cofactor">
    <cofactor evidence="1">
        <name>FAD</name>
        <dbReference type="ChEBI" id="CHEBI:57692"/>
    </cofactor>
</comment>
<comment type="catalytic activity">
    <reaction evidence="7">
        <text>(R)-lactate + 2 Fe(III)-[cytochrome c] = 2 Fe(II)-[cytochrome c] + pyruvate + 2 H(+)</text>
        <dbReference type="Rhea" id="RHEA:13521"/>
        <dbReference type="Rhea" id="RHEA-COMP:10350"/>
        <dbReference type="Rhea" id="RHEA-COMP:14399"/>
        <dbReference type="ChEBI" id="CHEBI:15361"/>
        <dbReference type="ChEBI" id="CHEBI:15378"/>
        <dbReference type="ChEBI" id="CHEBI:16004"/>
        <dbReference type="ChEBI" id="CHEBI:29033"/>
        <dbReference type="ChEBI" id="CHEBI:29034"/>
        <dbReference type="EC" id="1.1.2.4"/>
    </reaction>
</comment>
<comment type="similarity">
    <text evidence="2">Belongs to the FAD-binding oxidoreductase/transferase type 4 family.</text>
</comment>
<gene>
    <name evidence="9" type="ORF">THASP1DRAFT_34113</name>
</gene>
<dbReference type="FunFam" id="3.30.70.2740:FF:000002">
    <property type="entry name" value="D-2-hydroxyglutarate dehydrogenase mitochondrial"/>
    <property type="match status" value="1"/>
</dbReference>
<dbReference type="Gene3D" id="3.30.43.10">
    <property type="entry name" value="Uridine Diphospho-n-acetylenolpyruvylglucosamine Reductase, domain 2"/>
    <property type="match status" value="1"/>
</dbReference>
<dbReference type="EMBL" id="KZ992451">
    <property type="protein sequence ID" value="RKP10458.1"/>
    <property type="molecule type" value="Genomic_DNA"/>
</dbReference>
<dbReference type="InterPro" id="IPR016171">
    <property type="entry name" value="Vanillyl_alc_oxidase_C-sub2"/>
</dbReference>
<dbReference type="Gene3D" id="3.30.70.2740">
    <property type="match status" value="1"/>
</dbReference>
<dbReference type="InterPro" id="IPR016166">
    <property type="entry name" value="FAD-bd_PCMH"/>
</dbReference>
<dbReference type="GO" id="GO:0005739">
    <property type="term" value="C:mitochondrion"/>
    <property type="evidence" value="ECO:0007669"/>
    <property type="project" value="TreeGrafter"/>
</dbReference>
<dbReference type="PROSITE" id="PS51387">
    <property type="entry name" value="FAD_PCMH"/>
    <property type="match status" value="1"/>
</dbReference>
<dbReference type="InterPro" id="IPR006094">
    <property type="entry name" value="Oxid_FAD_bind_N"/>
</dbReference>
<evidence type="ECO:0000313" key="10">
    <source>
        <dbReference type="Proteomes" id="UP000271241"/>
    </source>
</evidence>
<dbReference type="InterPro" id="IPR036318">
    <property type="entry name" value="FAD-bd_PCMH-like_sf"/>
</dbReference>
<evidence type="ECO:0000313" key="9">
    <source>
        <dbReference type="EMBL" id="RKP10458.1"/>
    </source>
</evidence>
<dbReference type="InterPro" id="IPR016169">
    <property type="entry name" value="FAD-bd_PCMH_sub2"/>
</dbReference>
<organism evidence="9 10">
    <name type="scientific">Thamnocephalis sphaerospora</name>
    <dbReference type="NCBI Taxonomy" id="78915"/>
    <lineage>
        <taxon>Eukaryota</taxon>
        <taxon>Fungi</taxon>
        <taxon>Fungi incertae sedis</taxon>
        <taxon>Zoopagomycota</taxon>
        <taxon>Zoopagomycotina</taxon>
        <taxon>Zoopagomycetes</taxon>
        <taxon>Zoopagales</taxon>
        <taxon>Sigmoideomycetaceae</taxon>
        <taxon>Thamnocephalis</taxon>
    </lineage>
</organism>
<evidence type="ECO:0000256" key="2">
    <source>
        <dbReference type="ARBA" id="ARBA00008000"/>
    </source>
</evidence>